<dbReference type="Proteomes" id="UP001176961">
    <property type="component" value="Unassembled WGS sequence"/>
</dbReference>
<dbReference type="PANTHER" id="PTHR10334">
    <property type="entry name" value="CYSTEINE-RICH SECRETORY PROTEIN-RELATED"/>
    <property type="match status" value="1"/>
</dbReference>
<evidence type="ECO:0000313" key="4">
    <source>
        <dbReference type="EMBL" id="CAJ0595624.1"/>
    </source>
</evidence>
<sequence length="384" mass="39906">MRYLAIILITLLIFKGVRSQDSTDDPSGGDASTASDAGEDSGDSSTQSGAEESSATERGEETTSAAAETTADGSGEETTGAGGGETTAAAGGETTAAAGETTAAGGETTGAGGSTAAGGDSTTAAEGATTGRTGTGAETTGAGTTGETTAAGGTTTGAGAGETTTTGQKETEAPVPPANNQMCPGNKRTNDKIRKKALDLTNWRRSVLAQGQVVKRNGVYMPTAANMQKLRYDCDLELKARDRAEACQPVENEANTADYQENRYYIPKSDVASAEEPRVDAMAASIKEWFKRVRLDEPIGLQCYFRVKHESMQLRTFTRMAWATTNKMGCTVQECGDQWHAVCLYSPPGNKVEERIYIPGTTCTMCPAGTSCDRALGLCEAPRS</sequence>
<feature type="region of interest" description="Disordered" evidence="1">
    <location>
        <begin position="19"/>
        <end position="190"/>
    </location>
</feature>
<dbReference type="Gene3D" id="3.40.33.10">
    <property type="entry name" value="CAP"/>
    <property type="match status" value="1"/>
</dbReference>
<dbReference type="EMBL" id="CATQJL010000112">
    <property type="protein sequence ID" value="CAJ0595624.1"/>
    <property type="molecule type" value="Genomic_DNA"/>
</dbReference>
<feature type="compositionally biased region" description="Low complexity" evidence="1">
    <location>
        <begin position="25"/>
        <end position="36"/>
    </location>
</feature>
<feature type="compositionally biased region" description="Gly residues" evidence="1">
    <location>
        <begin position="107"/>
        <end position="116"/>
    </location>
</feature>
<feature type="compositionally biased region" description="Low complexity" evidence="1">
    <location>
        <begin position="117"/>
        <end position="153"/>
    </location>
</feature>
<feature type="signal peptide" evidence="2">
    <location>
        <begin position="1"/>
        <end position="19"/>
    </location>
</feature>
<comment type="caution">
    <text evidence="4">The sequence shown here is derived from an EMBL/GenBank/DDBJ whole genome shotgun (WGS) entry which is preliminary data.</text>
</comment>
<proteinExistence type="predicted"/>
<evidence type="ECO:0000256" key="2">
    <source>
        <dbReference type="SAM" id="SignalP"/>
    </source>
</evidence>
<dbReference type="SMART" id="SM00198">
    <property type="entry name" value="SCP"/>
    <property type="match status" value="1"/>
</dbReference>
<dbReference type="AlphaFoldDB" id="A0AA36M1F7"/>
<evidence type="ECO:0000313" key="5">
    <source>
        <dbReference type="Proteomes" id="UP001176961"/>
    </source>
</evidence>
<evidence type="ECO:0000256" key="1">
    <source>
        <dbReference type="SAM" id="MobiDB-lite"/>
    </source>
</evidence>
<evidence type="ECO:0000259" key="3">
    <source>
        <dbReference type="SMART" id="SM00198"/>
    </source>
</evidence>
<reference evidence="4" key="1">
    <citation type="submission" date="2023-07" db="EMBL/GenBank/DDBJ databases">
        <authorList>
            <consortium name="CYATHOMIX"/>
        </authorList>
    </citation>
    <scope>NUCLEOTIDE SEQUENCE</scope>
    <source>
        <strain evidence="4">N/A</strain>
    </source>
</reference>
<dbReference type="CDD" id="cd05380">
    <property type="entry name" value="CAP_euk"/>
    <property type="match status" value="1"/>
</dbReference>
<dbReference type="Pfam" id="PF00188">
    <property type="entry name" value="CAP"/>
    <property type="match status" value="1"/>
</dbReference>
<keyword evidence="5" id="KW-1185">Reference proteome</keyword>
<feature type="compositionally biased region" description="Low complexity" evidence="1">
    <location>
        <begin position="43"/>
        <end position="53"/>
    </location>
</feature>
<feature type="compositionally biased region" description="Low complexity" evidence="1">
    <location>
        <begin position="86"/>
        <end position="106"/>
    </location>
</feature>
<accession>A0AA36M1F7</accession>
<protein>
    <recommendedName>
        <fullName evidence="3">SCP domain-containing protein</fullName>
    </recommendedName>
</protein>
<feature type="compositionally biased region" description="Low complexity" evidence="1">
    <location>
        <begin position="62"/>
        <end position="79"/>
    </location>
</feature>
<name>A0AA36M1F7_CYLNA</name>
<keyword evidence="2" id="KW-0732">Signal</keyword>
<feature type="chain" id="PRO_5041260958" description="SCP domain-containing protein" evidence="2">
    <location>
        <begin position="20"/>
        <end position="384"/>
    </location>
</feature>
<feature type="domain" description="SCP" evidence="3">
    <location>
        <begin position="192"/>
        <end position="353"/>
    </location>
</feature>
<dbReference type="SUPFAM" id="SSF55797">
    <property type="entry name" value="PR-1-like"/>
    <property type="match status" value="1"/>
</dbReference>
<dbReference type="InterPro" id="IPR001283">
    <property type="entry name" value="CRISP-related"/>
</dbReference>
<gene>
    <name evidence="4" type="ORF">CYNAS_LOCUS7607</name>
</gene>
<organism evidence="4 5">
    <name type="scientific">Cylicocyclus nassatus</name>
    <name type="common">Nematode worm</name>
    <dbReference type="NCBI Taxonomy" id="53992"/>
    <lineage>
        <taxon>Eukaryota</taxon>
        <taxon>Metazoa</taxon>
        <taxon>Ecdysozoa</taxon>
        <taxon>Nematoda</taxon>
        <taxon>Chromadorea</taxon>
        <taxon>Rhabditida</taxon>
        <taxon>Rhabditina</taxon>
        <taxon>Rhabditomorpha</taxon>
        <taxon>Strongyloidea</taxon>
        <taxon>Strongylidae</taxon>
        <taxon>Cylicocyclus</taxon>
    </lineage>
</organism>
<dbReference type="InterPro" id="IPR035940">
    <property type="entry name" value="CAP_sf"/>
</dbReference>
<dbReference type="InterPro" id="IPR014044">
    <property type="entry name" value="CAP_dom"/>
</dbReference>